<organism evidence="3 4">
    <name type="scientific">Algoriphagus winogradskyi</name>
    <dbReference type="NCBI Taxonomy" id="237017"/>
    <lineage>
        <taxon>Bacteria</taxon>
        <taxon>Pseudomonadati</taxon>
        <taxon>Bacteroidota</taxon>
        <taxon>Cytophagia</taxon>
        <taxon>Cytophagales</taxon>
        <taxon>Cyclobacteriaceae</taxon>
        <taxon>Algoriphagus</taxon>
    </lineage>
</organism>
<reference evidence="3 4" key="1">
    <citation type="submission" date="2017-05" db="EMBL/GenBank/DDBJ databases">
        <authorList>
            <person name="Varghese N."/>
            <person name="Submissions S."/>
        </authorList>
    </citation>
    <scope>NUCLEOTIDE SEQUENCE [LARGE SCALE GENOMIC DNA]</scope>
    <source>
        <strain evidence="3 4">DSM 15360</strain>
    </source>
</reference>
<accession>A0ABY1P9L6</accession>
<feature type="domain" description="Methyltransferase type 12" evidence="2">
    <location>
        <begin position="89"/>
        <end position="184"/>
    </location>
</feature>
<dbReference type="SUPFAM" id="SSF53335">
    <property type="entry name" value="S-adenosyl-L-methionine-dependent methyltransferases"/>
    <property type="match status" value="1"/>
</dbReference>
<dbReference type="Proteomes" id="UP001157915">
    <property type="component" value="Unassembled WGS sequence"/>
</dbReference>
<comment type="caution">
    <text evidence="3">The sequence shown here is derived from an EMBL/GenBank/DDBJ whole genome shotgun (WGS) entry which is preliminary data.</text>
</comment>
<protein>
    <submittedName>
        <fullName evidence="3">Methyltransferase domain-containing protein</fullName>
    </submittedName>
</protein>
<dbReference type="InterPro" id="IPR029063">
    <property type="entry name" value="SAM-dependent_MTases_sf"/>
</dbReference>
<dbReference type="GO" id="GO:0008168">
    <property type="term" value="F:methyltransferase activity"/>
    <property type="evidence" value="ECO:0007669"/>
    <property type="project" value="UniProtKB-KW"/>
</dbReference>
<dbReference type="GO" id="GO:0032259">
    <property type="term" value="P:methylation"/>
    <property type="evidence" value="ECO:0007669"/>
    <property type="project" value="UniProtKB-KW"/>
</dbReference>
<evidence type="ECO:0000313" key="4">
    <source>
        <dbReference type="Proteomes" id="UP001157915"/>
    </source>
</evidence>
<dbReference type="Gene3D" id="3.40.50.150">
    <property type="entry name" value="Vaccinia Virus protein VP39"/>
    <property type="match status" value="1"/>
</dbReference>
<dbReference type="Pfam" id="PF08242">
    <property type="entry name" value="Methyltransf_12"/>
    <property type="match status" value="1"/>
</dbReference>
<dbReference type="PANTHER" id="PTHR43861">
    <property type="entry name" value="TRANS-ACONITATE 2-METHYLTRANSFERASE-RELATED"/>
    <property type="match status" value="1"/>
</dbReference>
<dbReference type="PANTHER" id="PTHR43861:SF1">
    <property type="entry name" value="TRANS-ACONITATE 2-METHYLTRANSFERASE"/>
    <property type="match status" value="1"/>
</dbReference>
<sequence>MQKSAIILLLTAFFILNFSCQAQTTTEDPYTFKNPNWDGSGKVYLGREISQVMGFAGKDWLERAERAREEGVADALENLPVTSKSVVADIGAGSGYYTFRIAPLVSEGKVYAVDIQEEAVDYIRNRSNELGVENVIPVQGTEQSPNLPEGEVDLVIMVDVYHELAYPQEMLSAIYKSLKPDGKIVLLEYKGEDPSIAIKPLHKMTEKQAKKELKANGFDLVENGKFLPIQHYLIFEKVNSN</sequence>
<evidence type="ECO:0000313" key="3">
    <source>
        <dbReference type="EMBL" id="SMP29639.1"/>
    </source>
</evidence>
<feature type="signal peptide" evidence="1">
    <location>
        <begin position="1"/>
        <end position="22"/>
    </location>
</feature>
<name>A0ABY1P9L6_9BACT</name>
<dbReference type="InterPro" id="IPR013217">
    <property type="entry name" value="Methyltransf_12"/>
</dbReference>
<feature type="chain" id="PRO_5045660210" evidence="1">
    <location>
        <begin position="23"/>
        <end position="241"/>
    </location>
</feature>
<proteinExistence type="predicted"/>
<dbReference type="EMBL" id="FXUA01000006">
    <property type="protein sequence ID" value="SMP29639.1"/>
    <property type="molecule type" value="Genomic_DNA"/>
</dbReference>
<evidence type="ECO:0000256" key="1">
    <source>
        <dbReference type="SAM" id="SignalP"/>
    </source>
</evidence>
<gene>
    <name evidence="3" type="ORF">SAMN06265367_106150</name>
</gene>
<evidence type="ECO:0000259" key="2">
    <source>
        <dbReference type="Pfam" id="PF08242"/>
    </source>
</evidence>
<keyword evidence="1" id="KW-0732">Signal</keyword>
<keyword evidence="3" id="KW-0489">Methyltransferase</keyword>
<dbReference type="RefSeq" id="WP_283413887.1">
    <property type="nucleotide sequence ID" value="NZ_FXUA01000006.1"/>
</dbReference>
<dbReference type="CDD" id="cd02440">
    <property type="entry name" value="AdoMet_MTases"/>
    <property type="match status" value="1"/>
</dbReference>
<keyword evidence="4" id="KW-1185">Reference proteome</keyword>
<keyword evidence="3" id="KW-0808">Transferase</keyword>